<accession>A0A1C4UKH4</accession>
<dbReference type="PANTHER" id="PTHR34583:SF2">
    <property type="entry name" value="ANTIPORTER SUBUNIT MNHC2-RELATED"/>
    <property type="match status" value="1"/>
</dbReference>
<dbReference type="AlphaFoldDB" id="A0A1C4UKH4"/>
<evidence type="ECO:0000256" key="6">
    <source>
        <dbReference type="ARBA" id="ARBA00023136"/>
    </source>
</evidence>
<evidence type="ECO:0000256" key="4">
    <source>
        <dbReference type="ARBA" id="ARBA00022692"/>
    </source>
</evidence>
<dbReference type="PANTHER" id="PTHR34583">
    <property type="entry name" value="ANTIPORTER SUBUNIT MNHC2-RELATED"/>
    <property type="match status" value="1"/>
</dbReference>
<keyword evidence="6 8" id="KW-0472">Membrane</keyword>
<dbReference type="RefSeq" id="WP_170107865.1">
    <property type="nucleotide sequence ID" value="NZ_LT607413.1"/>
</dbReference>
<dbReference type="InterPro" id="IPR039428">
    <property type="entry name" value="NUOK/Mnh_C1-like"/>
</dbReference>
<dbReference type="InterPro" id="IPR050601">
    <property type="entry name" value="CPA3_antiporter_subunitC"/>
</dbReference>
<feature type="transmembrane region" description="Helical" evidence="8">
    <location>
        <begin position="35"/>
        <end position="56"/>
    </location>
</feature>
<feature type="region of interest" description="Disordered" evidence="7">
    <location>
        <begin position="120"/>
        <end position="199"/>
    </location>
</feature>
<protein>
    <submittedName>
        <fullName evidence="9">Multisubunit sodium/proton antiporter, MrpC subunit</fullName>
    </submittedName>
</protein>
<dbReference type="Proteomes" id="UP000198253">
    <property type="component" value="Chromosome I"/>
</dbReference>
<dbReference type="Pfam" id="PF00420">
    <property type="entry name" value="Oxidored_q2"/>
    <property type="match status" value="1"/>
</dbReference>
<name>A0A1C4UKH4_MICEC</name>
<feature type="transmembrane region" description="Helical" evidence="8">
    <location>
        <begin position="6"/>
        <end position="28"/>
    </location>
</feature>
<dbReference type="EMBL" id="LT607413">
    <property type="protein sequence ID" value="SCE72178.1"/>
    <property type="molecule type" value="Genomic_DNA"/>
</dbReference>
<feature type="compositionally biased region" description="Basic and acidic residues" evidence="7">
    <location>
        <begin position="162"/>
        <end position="174"/>
    </location>
</feature>
<comment type="similarity">
    <text evidence="2">Belongs to the CPA3 antiporters (TC 2.A.63) subunit C family.</text>
</comment>
<keyword evidence="10" id="KW-1185">Reference proteome</keyword>
<keyword evidence="3" id="KW-1003">Cell membrane</keyword>
<evidence type="ECO:0000256" key="8">
    <source>
        <dbReference type="SAM" id="Phobius"/>
    </source>
</evidence>
<keyword evidence="5 8" id="KW-1133">Transmembrane helix</keyword>
<feature type="compositionally biased region" description="Gly residues" evidence="7">
    <location>
        <begin position="185"/>
        <end position="199"/>
    </location>
</feature>
<evidence type="ECO:0000256" key="3">
    <source>
        <dbReference type="ARBA" id="ARBA00022475"/>
    </source>
</evidence>
<evidence type="ECO:0000256" key="5">
    <source>
        <dbReference type="ARBA" id="ARBA00022989"/>
    </source>
</evidence>
<sequence length="199" mass="20415">MTASGNGPTLVLAVIVGVLVATGVTLLLERNLTRILLGVILFSNGVNVLILLSGPAEEAPLAGTTPADQMSDPLPQAMILTAIVITLGLSAFLLAVAYRSWLLTAHDEVRDDPEDRQIVGLADRDAPPPQDPGGEGPGDDAEQVDRSPNAPDPSHPVGADPSHPRQVAEDDPPRPRRAAGDGPSDDGGGGGSAGPEGRR</sequence>
<proteinExistence type="inferred from homology"/>
<keyword evidence="4 8" id="KW-0812">Transmembrane</keyword>
<dbReference type="NCBIfam" id="NF005929">
    <property type="entry name" value="PRK07946.1"/>
    <property type="match status" value="1"/>
</dbReference>
<feature type="transmembrane region" description="Helical" evidence="8">
    <location>
        <begin position="76"/>
        <end position="98"/>
    </location>
</feature>
<evidence type="ECO:0000256" key="1">
    <source>
        <dbReference type="ARBA" id="ARBA00004651"/>
    </source>
</evidence>
<evidence type="ECO:0000256" key="7">
    <source>
        <dbReference type="SAM" id="MobiDB-lite"/>
    </source>
</evidence>
<comment type="subcellular location">
    <subcellularLocation>
        <location evidence="1">Cell membrane</location>
        <topology evidence="1">Multi-pass membrane protein</topology>
    </subcellularLocation>
</comment>
<evidence type="ECO:0000313" key="10">
    <source>
        <dbReference type="Proteomes" id="UP000198253"/>
    </source>
</evidence>
<dbReference type="InParanoid" id="A0A1C4UKH4"/>
<organism evidence="9 10">
    <name type="scientific">Micromonospora echinospora</name>
    <name type="common">Micromonospora purpurea</name>
    <dbReference type="NCBI Taxonomy" id="1877"/>
    <lineage>
        <taxon>Bacteria</taxon>
        <taxon>Bacillati</taxon>
        <taxon>Actinomycetota</taxon>
        <taxon>Actinomycetes</taxon>
        <taxon>Micromonosporales</taxon>
        <taxon>Micromonosporaceae</taxon>
        <taxon>Micromonospora</taxon>
    </lineage>
</organism>
<dbReference type="Gene3D" id="1.10.287.3510">
    <property type="match status" value="1"/>
</dbReference>
<dbReference type="GO" id="GO:0005886">
    <property type="term" value="C:plasma membrane"/>
    <property type="evidence" value="ECO:0007669"/>
    <property type="project" value="UniProtKB-SubCell"/>
</dbReference>
<gene>
    <name evidence="9" type="ORF">GA0070618_0420</name>
</gene>
<evidence type="ECO:0000256" key="2">
    <source>
        <dbReference type="ARBA" id="ARBA00010388"/>
    </source>
</evidence>
<evidence type="ECO:0000313" key="9">
    <source>
        <dbReference type="EMBL" id="SCE72178.1"/>
    </source>
</evidence>
<reference evidence="10" key="1">
    <citation type="submission" date="2016-06" db="EMBL/GenBank/DDBJ databases">
        <authorList>
            <person name="Varghese N."/>
            <person name="Submissions Spin"/>
        </authorList>
    </citation>
    <scope>NUCLEOTIDE SEQUENCE [LARGE SCALE GENOMIC DNA]</scope>
    <source>
        <strain evidence="10">DSM 43816</strain>
    </source>
</reference>